<keyword evidence="2" id="KW-1185">Reference proteome</keyword>
<accession>A0ABM7WAP7</accession>
<dbReference type="InterPro" id="IPR023562">
    <property type="entry name" value="ClpP/TepA"/>
</dbReference>
<reference evidence="1 2" key="1">
    <citation type="submission" date="2022-01" db="EMBL/GenBank/DDBJ databases">
        <title>Desulfofustis limnae sp. nov., a novel mesophilic sulfate-reducing bacterium isolated from marsh soil.</title>
        <authorList>
            <person name="Watanabe M."/>
            <person name="Takahashi A."/>
            <person name="Kojima H."/>
            <person name="Fukui M."/>
        </authorList>
    </citation>
    <scope>NUCLEOTIDE SEQUENCE [LARGE SCALE GENOMIC DNA]</scope>
    <source>
        <strain evidence="1 2">PPLL</strain>
    </source>
</reference>
<dbReference type="Gene3D" id="3.90.226.10">
    <property type="entry name" value="2-enoyl-CoA Hydratase, Chain A, domain 1"/>
    <property type="match status" value="1"/>
</dbReference>
<dbReference type="Proteomes" id="UP000830055">
    <property type="component" value="Chromosome"/>
</dbReference>
<evidence type="ECO:0000313" key="1">
    <source>
        <dbReference type="EMBL" id="BDD88015.1"/>
    </source>
</evidence>
<dbReference type="Pfam" id="PF00574">
    <property type="entry name" value="CLP_protease"/>
    <property type="match status" value="1"/>
</dbReference>
<dbReference type="InterPro" id="IPR029045">
    <property type="entry name" value="ClpP/crotonase-like_dom_sf"/>
</dbReference>
<dbReference type="EMBL" id="AP025516">
    <property type="protein sequence ID" value="BDD88015.1"/>
    <property type="molecule type" value="Genomic_DNA"/>
</dbReference>
<evidence type="ECO:0000313" key="2">
    <source>
        <dbReference type="Proteomes" id="UP000830055"/>
    </source>
</evidence>
<name>A0ABM7WAP7_9BACT</name>
<dbReference type="RefSeq" id="WP_284151406.1">
    <property type="nucleotide sequence ID" value="NZ_AP025516.1"/>
</dbReference>
<proteinExistence type="predicted"/>
<dbReference type="SUPFAM" id="SSF52096">
    <property type="entry name" value="ClpP/crotonase"/>
    <property type="match status" value="1"/>
</dbReference>
<gene>
    <name evidence="1" type="ORF">DPPLL_23800</name>
</gene>
<sequence>MKLIKTTSICVTIVLIFSLFVIHAHAKVECNELKKNEIILWEAELLIFDEITADDPFLVQKCIDKYPSLATFLDSPGGDIDAAMTIGKILRTNRKSVFVKQSSQCVSACVLILAGAVNRAPYGIIGIHRPYSTRTGIVNFDYAQNKYQKIKSDVENYLRLMNIPASLFSAMERIPPEETKILTAHEIDAYGLSGMDPVENEVQNAYYADQRGVSIQEYIRRKEEAKRLCKQSYKTSSNDMLSEFDCREAVSWGLTTSVYNSRRMRLSLCDKDKMNYGLESREYNSCVREIMNGTK</sequence>
<protein>
    <submittedName>
        <fullName evidence="1">Uncharacterized protein</fullName>
    </submittedName>
</protein>
<organism evidence="1 2">
    <name type="scientific">Desulfofustis limnaeus</name>
    <dbReference type="NCBI Taxonomy" id="2740163"/>
    <lineage>
        <taxon>Bacteria</taxon>
        <taxon>Pseudomonadati</taxon>
        <taxon>Thermodesulfobacteriota</taxon>
        <taxon>Desulfobulbia</taxon>
        <taxon>Desulfobulbales</taxon>
        <taxon>Desulfocapsaceae</taxon>
        <taxon>Desulfofustis</taxon>
    </lineage>
</organism>